<keyword evidence="3" id="KW-0720">Serine protease</keyword>
<dbReference type="InParanoid" id="A0A2H3EDN9"/>
<organism evidence="5 6">
    <name type="scientific">Armillaria gallica</name>
    <name type="common">Bulbous honey fungus</name>
    <name type="synonym">Armillaria bulbosa</name>
    <dbReference type="NCBI Taxonomy" id="47427"/>
    <lineage>
        <taxon>Eukaryota</taxon>
        <taxon>Fungi</taxon>
        <taxon>Dikarya</taxon>
        <taxon>Basidiomycota</taxon>
        <taxon>Agaricomycotina</taxon>
        <taxon>Agaricomycetes</taxon>
        <taxon>Agaricomycetidae</taxon>
        <taxon>Agaricales</taxon>
        <taxon>Marasmiineae</taxon>
        <taxon>Physalacriaceae</taxon>
        <taxon>Armillaria</taxon>
    </lineage>
</organism>
<sequence>MKVVTARRVLSNRQCYQFLAGISTITCRILWLDGAACGLERRWSAEPWVMFSDAGREKMFGILSHQVSELTFSGTVRCRGKGNVRGKFHGRNLSVMVGSGLLYQGAILFIEDTGEVAYRLDYMLTTLLRSEGFSGIVGIAIGQLLDGDTDGYTAPELLDKTLAPLGLPVIAALSIGHDTATAMPVVLGADTDIDVEAGSLVVSFCSLGQRLGYH</sequence>
<dbReference type="Pfam" id="PF17676">
    <property type="entry name" value="Peptidase_S66C"/>
    <property type="match status" value="1"/>
</dbReference>
<name>A0A2H3EDN9_ARMGA</name>
<evidence type="ECO:0000256" key="2">
    <source>
        <dbReference type="ARBA" id="ARBA00022670"/>
    </source>
</evidence>
<dbReference type="InterPro" id="IPR027461">
    <property type="entry name" value="Carboxypeptidase_A_C_sf"/>
</dbReference>
<protein>
    <recommendedName>
        <fullName evidence="4">LD-carboxypeptidase C-terminal domain-containing protein</fullName>
    </recommendedName>
</protein>
<evidence type="ECO:0000313" key="6">
    <source>
        <dbReference type="Proteomes" id="UP000217790"/>
    </source>
</evidence>
<evidence type="ECO:0000256" key="3">
    <source>
        <dbReference type="ARBA" id="ARBA00022825"/>
    </source>
</evidence>
<keyword evidence="3" id="KW-0378">Hydrolase</keyword>
<evidence type="ECO:0000313" key="5">
    <source>
        <dbReference type="EMBL" id="PBK97636.1"/>
    </source>
</evidence>
<dbReference type="OrthoDB" id="5186469at2759"/>
<evidence type="ECO:0000259" key="4">
    <source>
        <dbReference type="Pfam" id="PF17676"/>
    </source>
</evidence>
<dbReference type="GO" id="GO:0004180">
    <property type="term" value="F:carboxypeptidase activity"/>
    <property type="evidence" value="ECO:0007669"/>
    <property type="project" value="UniProtKB-KW"/>
</dbReference>
<dbReference type="PANTHER" id="PTHR30237">
    <property type="entry name" value="MURAMOYLTETRAPEPTIDE CARBOXYPEPTIDASE"/>
    <property type="match status" value="1"/>
</dbReference>
<proteinExistence type="predicted"/>
<dbReference type="SUPFAM" id="SSF141986">
    <property type="entry name" value="LD-carboxypeptidase A C-terminal domain-like"/>
    <property type="match status" value="1"/>
</dbReference>
<keyword evidence="6" id="KW-1185">Reference proteome</keyword>
<keyword evidence="2" id="KW-0645">Protease</keyword>
<dbReference type="GO" id="GO:0006508">
    <property type="term" value="P:proteolysis"/>
    <property type="evidence" value="ECO:0007669"/>
    <property type="project" value="UniProtKB-KW"/>
</dbReference>
<dbReference type="Gene3D" id="3.50.30.60">
    <property type="entry name" value="LD-carboxypeptidase A C-terminal domain-like"/>
    <property type="match status" value="1"/>
</dbReference>
<dbReference type="Proteomes" id="UP000217790">
    <property type="component" value="Unassembled WGS sequence"/>
</dbReference>
<gene>
    <name evidence="5" type="ORF">ARMGADRAFT_1162473</name>
</gene>
<dbReference type="AlphaFoldDB" id="A0A2H3EDN9"/>
<dbReference type="EMBL" id="KZ293649">
    <property type="protein sequence ID" value="PBK97636.1"/>
    <property type="molecule type" value="Genomic_DNA"/>
</dbReference>
<feature type="domain" description="LD-carboxypeptidase C-terminal" evidence="4">
    <location>
        <begin position="103"/>
        <end position="191"/>
    </location>
</feature>
<evidence type="ECO:0000256" key="1">
    <source>
        <dbReference type="ARBA" id="ARBA00022645"/>
    </source>
</evidence>
<reference evidence="6" key="1">
    <citation type="journal article" date="2017" name="Nat. Ecol. Evol.">
        <title>Genome expansion and lineage-specific genetic innovations in the forest pathogenic fungi Armillaria.</title>
        <authorList>
            <person name="Sipos G."/>
            <person name="Prasanna A.N."/>
            <person name="Walter M.C."/>
            <person name="O'Connor E."/>
            <person name="Balint B."/>
            <person name="Krizsan K."/>
            <person name="Kiss B."/>
            <person name="Hess J."/>
            <person name="Varga T."/>
            <person name="Slot J."/>
            <person name="Riley R."/>
            <person name="Boka B."/>
            <person name="Rigling D."/>
            <person name="Barry K."/>
            <person name="Lee J."/>
            <person name="Mihaltcheva S."/>
            <person name="LaButti K."/>
            <person name="Lipzen A."/>
            <person name="Waldron R."/>
            <person name="Moloney N.M."/>
            <person name="Sperisen C."/>
            <person name="Kredics L."/>
            <person name="Vagvoelgyi C."/>
            <person name="Patrignani A."/>
            <person name="Fitzpatrick D."/>
            <person name="Nagy I."/>
            <person name="Doyle S."/>
            <person name="Anderson J.B."/>
            <person name="Grigoriev I.V."/>
            <person name="Gueldener U."/>
            <person name="Muensterkoetter M."/>
            <person name="Nagy L.G."/>
        </authorList>
    </citation>
    <scope>NUCLEOTIDE SEQUENCE [LARGE SCALE GENOMIC DNA]</scope>
    <source>
        <strain evidence="6">Ar21-2</strain>
    </source>
</reference>
<keyword evidence="1" id="KW-0121">Carboxypeptidase</keyword>
<dbReference type="InterPro" id="IPR040921">
    <property type="entry name" value="Peptidase_S66C"/>
</dbReference>
<dbReference type="STRING" id="47427.A0A2H3EDN9"/>
<dbReference type="InterPro" id="IPR003507">
    <property type="entry name" value="S66_fam"/>
</dbReference>
<dbReference type="PANTHER" id="PTHR30237:SF2">
    <property type="entry name" value="MUREIN TETRAPEPTIDE CARBOXYPEPTIDASE"/>
    <property type="match status" value="1"/>
</dbReference>
<accession>A0A2H3EDN9</accession>
<dbReference type="GO" id="GO:0008236">
    <property type="term" value="F:serine-type peptidase activity"/>
    <property type="evidence" value="ECO:0007669"/>
    <property type="project" value="UniProtKB-KW"/>
</dbReference>